<dbReference type="InterPro" id="IPR035965">
    <property type="entry name" value="PAS-like_dom_sf"/>
</dbReference>
<dbReference type="InterPro" id="IPR000700">
    <property type="entry name" value="PAS-assoc_C"/>
</dbReference>
<reference evidence="6 7" key="1">
    <citation type="journal article" date="2020" name="Microbiol. Resour. Announc.">
        <title>Draft Genome Sequence of a Cladosporium Species Isolated from the Mesophotic Ascidian Didemnum maculosum.</title>
        <authorList>
            <person name="Gioti A."/>
            <person name="Siaperas R."/>
            <person name="Nikolaivits E."/>
            <person name="Le Goff G."/>
            <person name="Ouazzani J."/>
            <person name="Kotoulas G."/>
            <person name="Topakas E."/>
        </authorList>
    </citation>
    <scope>NUCLEOTIDE SEQUENCE [LARGE SCALE GENOMIC DNA]</scope>
    <source>
        <strain evidence="6 7">TM138-S3</strain>
    </source>
</reference>
<feature type="region of interest" description="Disordered" evidence="4">
    <location>
        <begin position="833"/>
        <end position="984"/>
    </location>
</feature>
<keyword evidence="1" id="KW-0285">Flavoprotein</keyword>
<evidence type="ECO:0000313" key="7">
    <source>
        <dbReference type="Proteomes" id="UP000803884"/>
    </source>
</evidence>
<evidence type="ECO:0000256" key="2">
    <source>
        <dbReference type="ARBA" id="ARBA00022643"/>
    </source>
</evidence>
<dbReference type="InterPro" id="IPR000014">
    <property type="entry name" value="PAS"/>
</dbReference>
<dbReference type="PROSITE" id="PS50113">
    <property type="entry name" value="PAC"/>
    <property type="match status" value="1"/>
</dbReference>
<feature type="region of interest" description="Disordered" evidence="4">
    <location>
        <begin position="264"/>
        <end position="302"/>
    </location>
</feature>
<keyword evidence="7" id="KW-1185">Reference proteome</keyword>
<evidence type="ECO:0000259" key="5">
    <source>
        <dbReference type="PROSITE" id="PS50113"/>
    </source>
</evidence>
<dbReference type="SUPFAM" id="SSF55785">
    <property type="entry name" value="PYP-like sensor domain (PAS domain)"/>
    <property type="match status" value="1"/>
</dbReference>
<comment type="caution">
    <text evidence="6">The sequence shown here is derived from an EMBL/GenBank/DDBJ whole genome shotgun (WGS) entry which is preliminary data.</text>
</comment>
<feature type="compositionally biased region" description="Basic and acidic residues" evidence="4">
    <location>
        <begin position="853"/>
        <end position="868"/>
    </location>
</feature>
<dbReference type="GO" id="GO:0005634">
    <property type="term" value="C:nucleus"/>
    <property type="evidence" value="ECO:0007669"/>
    <property type="project" value="TreeGrafter"/>
</dbReference>
<feature type="compositionally biased region" description="Low complexity" evidence="4">
    <location>
        <begin position="27"/>
        <end position="45"/>
    </location>
</feature>
<feature type="compositionally biased region" description="Polar residues" evidence="4">
    <location>
        <begin position="906"/>
        <end position="924"/>
    </location>
</feature>
<feature type="domain" description="PAC" evidence="5">
    <location>
        <begin position="557"/>
        <end position="610"/>
    </location>
</feature>
<proteinExistence type="predicted"/>
<dbReference type="Gene3D" id="3.30.450.20">
    <property type="entry name" value="PAS domain"/>
    <property type="match status" value="1"/>
</dbReference>
<evidence type="ECO:0000256" key="1">
    <source>
        <dbReference type="ARBA" id="ARBA00022630"/>
    </source>
</evidence>
<evidence type="ECO:0000256" key="4">
    <source>
        <dbReference type="SAM" id="MobiDB-lite"/>
    </source>
</evidence>
<feature type="region of interest" description="Disordered" evidence="4">
    <location>
        <begin position="659"/>
        <end position="681"/>
    </location>
</feature>
<dbReference type="Proteomes" id="UP000803884">
    <property type="component" value="Unassembled WGS sequence"/>
</dbReference>
<feature type="compositionally biased region" description="Low complexity" evidence="4">
    <location>
        <begin position="264"/>
        <end position="274"/>
    </location>
</feature>
<dbReference type="EMBL" id="JAAQHG020000010">
    <property type="protein sequence ID" value="KAL1587369.1"/>
    <property type="molecule type" value="Genomic_DNA"/>
</dbReference>
<feature type="compositionally biased region" description="Basic and acidic residues" evidence="4">
    <location>
        <begin position="659"/>
        <end position="676"/>
    </location>
</feature>
<evidence type="ECO:0000256" key="3">
    <source>
        <dbReference type="ARBA" id="ARBA00022991"/>
    </source>
</evidence>
<evidence type="ECO:0000313" key="6">
    <source>
        <dbReference type="EMBL" id="KAL1587369.1"/>
    </source>
</evidence>
<name>A0AB34KQU6_9PEZI</name>
<feature type="compositionally biased region" description="Low complexity" evidence="4">
    <location>
        <begin position="874"/>
        <end position="905"/>
    </location>
</feature>
<dbReference type="Pfam" id="PF13426">
    <property type="entry name" value="PAS_9"/>
    <property type="match status" value="1"/>
</dbReference>
<keyword evidence="2" id="KW-0288">FMN</keyword>
<feature type="compositionally biased region" description="Low complexity" evidence="4">
    <location>
        <begin position="187"/>
        <end position="197"/>
    </location>
</feature>
<feature type="compositionally biased region" description="Polar residues" evidence="4">
    <location>
        <begin position="975"/>
        <end position="984"/>
    </location>
</feature>
<gene>
    <name evidence="6" type="ORF">WHR41_03978</name>
</gene>
<accession>A0AB34KQU6</accession>
<protein>
    <recommendedName>
        <fullName evidence="5">PAC domain-containing protein</fullName>
    </recommendedName>
</protein>
<keyword evidence="3" id="KW-0157">Chromophore</keyword>
<feature type="region of interest" description="Disordered" evidence="4">
    <location>
        <begin position="17"/>
        <end position="50"/>
    </location>
</feature>
<dbReference type="RefSeq" id="XP_069230474.1">
    <property type="nucleotide sequence ID" value="XM_069372584.1"/>
</dbReference>
<dbReference type="GeneID" id="96005422"/>
<sequence>MRQKRASVASQVVPQPLILSTMSRQDSTSTLSAAARNSASSTNSLHPLSPLFKRDSAASLGHAGSRSDARRISLRRSFQSSEAAFVEDDLAQFLADQPAIMGPVYRLYPHQTASGRREIRAASDAIGSRPASRLQEQGIPDRAELAHTATPGRASHDSQLTSSEPPRNKPVAQDSQHGNRPSRDSSSRPLSPASVFSKYYHASLPTPPEPNFNTAESTGEVPRTWTRNSIRIPPRISSAHNNNVVNITRRNSISQILECMPAAPSSSVNSVANSDSEPGSPGAMTDPHAGIGDRSSRDSRDSIDTTATSIHTLPPLQSKALDGNDAHALEPLVEDDPRSFDLVEPAQKDGNVGLYELEKQAEQLLSKEHLSAIFADPKLLLKFNGFLSSHRPQSIPLLIYYLDALKALRAIHYANAVAEALEPIPSCDFTKEIAQQTANATLQEKANKAFEILVREDLPAYICYTWIQVVSTSIQKRITGTLAPHLREASEGLAEVFCLSDPSRHDNPIVFASEEFARTTQYGMNYSIGRNCRFLQGPKTDPNSPRRLAEACAAGREQTEVFVNYRRDGSPFMNLLMIAPLMDSKGTVRYFIGAQVDVSGLLKTCSDLPGLAKLVDEEYEREDHEKRKKKGKEFQQLSEMFNGAELDLVRRHGGRMHREYVDDSDSESIHGADRNRPRLMLSDPSQDVLDRQRDRMAPGVPLVDKERINGKLAGVYQNYLLIRPSPSLRILFTSPSLRVPGILQSPFLHRIGGSPRVRADLAAALGEGRGVTAKIRWLAKPDEDGEGEGRPRWIHCTPLFGHTGAVGVWMVVLIDEEGSRDSITANRRFRTAPPVSTTIGGKDFENAPNRFSTNERRHLNAYDAEGQRRGAGSGANAPNSANYFANSGNAHNSSSSVNRRPSNISLTGPLTSSHEYPPSSSQFSLHAGQSPAHSRAQSMTRRDDGGASLSALGGHIAGQMSPAARPDNLRRDTNESQTFSVRTR</sequence>
<dbReference type="PANTHER" id="PTHR47429:SF9">
    <property type="entry name" value="PAS DOMAIN-CONTAINING PROTEIN"/>
    <property type="match status" value="1"/>
</dbReference>
<dbReference type="AlphaFoldDB" id="A0AB34KQU6"/>
<feature type="region of interest" description="Disordered" evidence="4">
    <location>
        <begin position="116"/>
        <end position="226"/>
    </location>
</feature>
<organism evidence="6 7">
    <name type="scientific">Cladosporium halotolerans</name>
    <dbReference type="NCBI Taxonomy" id="1052096"/>
    <lineage>
        <taxon>Eukaryota</taxon>
        <taxon>Fungi</taxon>
        <taxon>Dikarya</taxon>
        <taxon>Ascomycota</taxon>
        <taxon>Pezizomycotina</taxon>
        <taxon>Dothideomycetes</taxon>
        <taxon>Dothideomycetidae</taxon>
        <taxon>Cladosporiales</taxon>
        <taxon>Cladosporiaceae</taxon>
        <taxon>Cladosporium</taxon>
    </lineage>
</organism>
<feature type="compositionally biased region" description="Polar residues" evidence="4">
    <location>
        <begin position="17"/>
        <end position="26"/>
    </location>
</feature>
<dbReference type="PANTHER" id="PTHR47429">
    <property type="entry name" value="PROTEIN TWIN LOV 1"/>
    <property type="match status" value="1"/>
</dbReference>